<dbReference type="GO" id="GO:0000160">
    <property type="term" value="P:phosphorelay signal transduction system"/>
    <property type="evidence" value="ECO:0007669"/>
    <property type="project" value="InterPro"/>
</dbReference>
<dbReference type="PRINTS" id="PR00038">
    <property type="entry name" value="HTHLUXR"/>
</dbReference>
<dbReference type="SMART" id="SM00448">
    <property type="entry name" value="REC"/>
    <property type="match status" value="1"/>
</dbReference>
<dbReference type="Gene3D" id="3.40.50.2300">
    <property type="match status" value="1"/>
</dbReference>
<dbReference type="PROSITE" id="PS50110">
    <property type="entry name" value="RESPONSE_REGULATORY"/>
    <property type="match status" value="1"/>
</dbReference>
<dbReference type="PANTHER" id="PTHR43214">
    <property type="entry name" value="TWO-COMPONENT RESPONSE REGULATOR"/>
    <property type="match status" value="1"/>
</dbReference>
<evidence type="ECO:0000313" key="9">
    <source>
        <dbReference type="Proteomes" id="UP000078148"/>
    </source>
</evidence>
<dbReference type="SMART" id="SM00421">
    <property type="entry name" value="HTH_LUXR"/>
    <property type="match status" value="1"/>
</dbReference>
<evidence type="ECO:0000256" key="2">
    <source>
        <dbReference type="ARBA" id="ARBA00023015"/>
    </source>
</evidence>
<keyword evidence="4" id="KW-0804">Transcription</keyword>
<dbReference type="InterPro" id="IPR039420">
    <property type="entry name" value="WalR-like"/>
</dbReference>
<dbReference type="RefSeq" id="WP_060535481.1">
    <property type="nucleotide sequence ID" value="NZ_CP013023.1"/>
</dbReference>
<dbReference type="SUPFAM" id="SSF52172">
    <property type="entry name" value="CheY-like"/>
    <property type="match status" value="1"/>
</dbReference>
<dbReference type="InterPro" id="IPR058245">
    <property type="entry name" value="NreC/VraR/RcsB-like_REC"/>
</dbReference>
<dbReference type="AlphaFoldDB" id="A0A172ZJR4"/>
<dbReference type="STRING" id="1616788.AR543_16075"/>
<evidence type="ECO:0000259" key="6">
    <source>
        <dbReference type="PROSITE" id="PS50043"/>
    </source>
</evidence>
<dbReference type="GO" id="GO:0003677">
    <property type="term" value="F:DNA binding"/>
    <property type="evidence" value="ECO:0007669"/>
    <property type="project" value="UniProtKB-KW"/>
</dbReference>
<evidence type="ECO:0000256" key="3">
    <source>
        <dbReference type="ARBA" id="ARBA00023125"/>
    </source>
</evidence>
<feature type="domain" description="HTH luxR-type" evidence="6">
    <location>
        <begin position="150"/>
        <end position="214"/>
    </location>
</feature>
<evidence type="ECO:0000256" key="5">
    <source>
        <dbReference type="PROSITE-ProRule" id="PRU00169"/>
    </source>
</evidence>
<dbReference type="GO" id="GO:0006355">
    <property type="term" value="P:regulation of DNA-templated transcription"/>
    <property type="evidence" value="ECO:0007669"/>
    <property type="project" value="InterPro"/>
</dbReference>
<dbReference type="Proteomes" id="UP000078148">
    <property type="component" value="Chromosome"/>
</dbReference>
<reference evidence="8 9" key="2">
    <citation type="journal article" date="2016" name="Int. J. Syst. Evol. Microbiol.">
        <title>Paenibacillus bovis sp. nov., isolated from raw yak (Bos grunniens) milk.</title>
        <authorList>
            <person name="Gao C."/>
            <person name="Han J."/>
            <person name="Liu Z."/>
            <person name="Xu X."/>
            <person name="Hang F."/>
            <person name="Wu Z."/>
        </authorList>
    </citation>
    <scope>NUCLEOTIDE SEQUENCE [LARGE SCALE GENOMIC DNA]</scope>
    <source>
        <strain evidence="8 9">BD3526</strain>
    </source>
</reference>
<dbReference type="InterPro" id="IPR016032">
    <property type="entry name" value="Sig_transdc_resp-reg_C-effctor"/>
</dbReference>
<accession>A0A172ZJR4</accession>
<dbReference type="CDD" id="cd06170">
    <property type="entry name" value="LuxR_C_like"/>
    <property type="match status" value="1"/>
</dbReference>
<evidence type="ECO:0000256" key="4">
    <source>
        <dbReference type="ARBA" id="ARBA00023163"/>
    </source>
</evidence>
<dbReference type="Pfam" id="PF00196">
    <property type="entry name" value="GerE"/>
    <property type="match status" value="1"/>
</dbReference>
<proteinExistence type="predicted"/>
<gene>
    <name evidence="8" type="ORF">AR543_16075</name>
</gene>
<evidence type="ECO:0008006" key="10">
    <source>
        <dbReference type="Google" id="ProtNLM"/>
    </source>
</evidence>
<dbReference type="CDD" id="cd17535">
    <property type="entry name" value="REC_NarL-like"/>
    <property type="match status" value="1"/>
</dbReference>
<dbReference type="InterPro" id="IPR000792">
    <property type="entry name" value="Tscrpt_reg_LuxR_C"/>
</dbReference>
<evidence type="ECO:0000259" key="7">
    <source>
        <dbReference type="PROSITE" id="PS50110"/>
    </source>
</evidence>
<keyword evidence="1 5" id="KW-0597">Phosphoprotein</keyword>
<protein>
    <recommendedName>
        <fullName evidence="10">DNA-binding response regulator</fullName>
    </recommendedName>
</protein>
<evidence type="ECO:0000256" key="1">
    <source>
        <dbReference type="ARBA" id="ARBA00022553"/>
    </source>
</evidence>
<dbReference type="SUPFAM" id="SSF46894">
    <property type="entry name" value="C-terminal effector domain of the bipartite response regulators"/>
    <property type="match status" value="1"/>
</dbReference>
<dbReference type="PROSITE" id="PS50043">
    <property type="entry name" value="HTH_LUXR_2"/>
    <property type="match status" value="1"/>
</dbReference>
<name>A0A172ZJR4_9BACL</name>
<dbReference type="PANTHER" id="PTHR43214:SF40">
    <property type="entry name" value="TRANSCRIPTIONAL REGULATORY PROTEIN LNRK"/>
    <property type="match status" value="1"/>
</dbReference>
<feature type="modified residue" description="4-aspartylphosphate" evidence="5">
    <location>
        <position position="56"/>
    </location>
</feature>
<keyword evidence="9" id="KW-1185">Reference proteome</keyword>
<evidence type="ECO:0000313" key="8">
    <source>
        <dbReference type="EMBL" id="ANF97370.1"/>
    </source>
</evidence>
<dbReference type="InterPro" id="IPR011006">
    <property type="entry name" value="CheY-like_superfamily"/>
</dbReference>
<keyword evidence="3" id="KW-0238">DNA-binding</keyword>
<dbReference type="EMBL" id="CP013023">
    <property type="protein sequence ID" value="ANF97370.1"/>
    <property type="molecule type" value="Genomic_DNA"/>
</dbReference>
<dbReference type="InterPro" id="IPR001789">
    <property type="entry name" value="Sig_transdc_resp-reg_receiver"/>
</dbReference>
<organism evidence="8 9">
    <name type="scientific">Paenibacillus bovis</name>
    <dbReference type="NCBI Taxonomy" id="1616788"/>
    <lineage>
        <taxon>Bacteria</taxon>
        <taxon>Bacillati</taxon>
        <taxon>Bacillota</taxon>
        <taxon>Bacilli</taxon>
        <taxon>Bacillales</taxon>
        <taxon>Paenibacillaceae</taxon>
        <taxon>Paenibacillus</taxon>
    </lineage>
</organism>
<sequence length="214" mass="24395">MNELKLLVADDQTLMREGLKTILELEEDIIVVNTAANGQEAWEMVHRNEPDIVLLDIQMPVMDGICCARKIKQHHPDVIVLLLSTFMDEQYIMEGMRSGANGYLLKDMDSRLLIQTIRSVTAGQFTMPAAVAIQLAEMINRQLIETDRTAFGQFADFTRREQEIITLMRKGLTNKQIAQQLYIHSGTVRNYISIIYAKMGVNDRMSALMYLQAK</sequence>
<feature type="domain" description="Response regulatory" evidence="7">
    <location>
        <begin position="5"/>
        <end position="121"/>
    </location>
</feature>
<dbReference type="KEGG" id="pbv:AR543_16075"/>
<dbReference type="Pfam" id="PF00072">
    <property type="entry name" value="Response_reg"/>
    <property type="match status" value="1"/>
</dbReference>
<reference evidence="9" key="1">
    <citation type="submission" date="2015-10" db="EMBL/GenBank/DDBJ databases">
        <title>Genome of Paenibacillus bovis sp. nov.</title>
        <authorList>
            <person name="Wu Z."/>
            <person name="Gao C."/>
            <person name="Liu Z."/>
            <person name="Zheng H."/>
        </authorList>
    </citation>
    <scope>NUCLEOTIDE SEQUENCE [LARGE SCALE GENOMIC DNA]</scope>
    <source>
        <strain evidence="9">BD3526</strain>
    </source>
</reference>
<keyword evidence="2" id="KW-0805">Transcription regulation</keyword>
<dbReference type="OrthoDB" id="9780153at2"/>